<dbReference type="CDD" id="cd14014">
    <property type="entry name" value="STKc_PknB_like"/>
    <property type="match status" value="1"/>
</dbReference>
<evidence type="ECO:0000259" key="11">
    <source>
        <dbReference type="PROSITE" id="PS50011"/>
    </source>
</evidence>
<protein>
    <recommendedName>
        <fullName evidence="1">non-specific serine/threonine protein kinase</fullName>
        <ecNumber evidence="1">2.7.11.1</ecNumber>
    </recommendedName>
</protein>
<dbReference type="Proteomes" id="UP000630887">
    <property type="component" value="Unassembled WGS sequence"/>
</dbReference>
<evidence type="ECO:0000256" key="1">
    <source>
        <dbReference type="ARBA" id="ARBA00012513"/>
    </source>
</evidence>
<dbReference type="InterPro" id="IPR017441">
    <property type="entry name" value="Protein_kinase_ATP_BS"/>
</dbReference>
<dbReference type="InterPro" id="IPR001919">
    <property type="entry name" value="CBD2"/>
</dbReference>
<gene>
    <name evidence="12" type="ORF">Cco03nite_55390</name>
</gene>
<organism evidence="12 13">
    <name type="scientific">Catellatospora coxensis</name>
    <dbReference type="NCBI Taxonomy" id="310354"/>
    <lineage>
        <taxon>Bacteria</taxon>
        <taxon>Bacillati</taxon>
        <taxon>Actinomycetota</taxon>
        <taxon>Actinomycetes</taxon>
        <taxon>Micromonosporales</taxon>
        <taxon>Micromonosporaceae</taxon>
        <taxon>Catellatospora</taxon>
    </lineage>
</organism>
<dbReference type="EC" id="2.7.11.1" evidence="1"/>
<keyword evidence="13" id="KW-1185">Reference proteome</keyword>
<dbReference type="SUPFAM" id="SSF49384">
    <property type="entry name" value="Carbohydrate-binding domain"/>
    <property type="match status" value="1"/>
</dbReference>
<feature type="compositionally biased region" description="Basic residues" evidence="10">
    <location>
        <begin position="488"/>
        <end position="498"/>
    </location>
</feature>
<dbReference type="PROSITE" id="PS50011">
    <property type="entry name" value="PROTEIN_KINASE_DOM"/>
    <property type="match status" value="1"/>
</dbReference>
<dbReference type="Gene3D" id="3.30.200.20">
    <property type="entry name" value="Phosphorylase Kinase, domain 1"/>
    <property type="match status" value="1"/>
</dbReference>
<keyword evidence="4 9" id="KW-0547">Nucleotide-binding</keyword>
<dbReference type="EMBL" id="BONI01000053">
    <property type="protein sequence ID" value="GIG08839.1"/>
    <property type="molecule type" value="Genomic_DNA"/>
</dbReference>
<dbReference type="FunFam" id="3.30.200.20:FF:000035">
    <property type="entry name" value="Serine/threonine protein kinase Stk1"/>
    <property type="match status" value="1"/>
</dbReference>
<evidence type="ECO:0000256" key="3">
    <source>
        <dbReference type="ARBA" id="ARBA00022679"/>
    </source>
</evidence>
<feature type="binding site" evidence="9">
    <location>
        <position position="36"/>
    </location>
    <ligand>
        <name>ATP</name>
        <dbReference type="ChEBI" id="CHEBI:30616"/>
    </ligand>
</feature>
<dbReference type="InterPro" id="IPR011009">
    <property type="entry name" value="Kinase-like_dom_sf"/>
</dbReference>
<comment type="catalytic activity">
    <reaction evidence="8">
        <text>L-seryl-[protein] + ATP = O-phospho-L-seryl-[protein] + ADP + H(+)</text>
        <dbReference type="Rhea" id="RHEA:17989"/>
        <dbReference type="Rhea" id="RHEA-COMP:9863"/>
        <dbReference type="Rhea" id="RHEA-COMP:11604"/>
        <dbReference type="ChEBI" id="CHEBI:15378"/>
        <dbReference type="ChEBI" id="CHEBI:29999"/>
        <dbReference type="ChEBI" id="CHEBI:30616"/>
        <dbReference type="ChEBI" id="CHEBI:83421"/>
        <dbReference type="ChEBI" id="CHEBI:456216"/>
        <dbReference type="EC" id="2.7.11.1"/>
    </reaction>
</comment>
<dbReference type="PANTHER" id="PTHR43289:SF34">
    <property type="entry name" value="SERINE_THREONINE-PROTEIN KINASE YBDM-RELATED"/>
    <property type="match status" value="1"/>
</dbReference>
<feature type="domain" description="Protein kinase" evidence="11">
    <location>
        <begin position="7"/>
        <end position="269"/>
    </location>
</feature>
<evidence type="ECO:0000256" key="6">
    <source>
        <dbReference type="ARBA" id="ARBA00022840"/>
    </source>
</evidence>
<dbReference type="GO" id="GO:0005975">
    <property type="term" value="P:carbohydrate metabolic process"/>
    <property type="evidence" value="ECO:0007669"/>
    <property type="project" value="InterPro"/>
</dbReference>
<feature type="region of interest" description="Disordered" evidence="10">
    <location>
        <begin position="460"/>
        <end position="498"/>
    </location>
</feature>
<evidence type="ECO:0000256" key="5">
    <source>
        <dbReference type="ARBA" id="ARBA00022777"/>
    </source>
</evidence>
<dbReference type="InterPro" id="IPR012291">
    <property type="entry name" value="CBM2_carb-bd_dom_sf"/>
</dbReference>
<dbReference type="InterPro" id="IPR008266">
    <property type="entry name" value="Tyr_kinase_AS"/>
</dbReference>
<dbReference type="InterPro" id="IPR008965">
    <property type="entry name" value="CBM2/CBM3_carb-bd_dom_sf"/>
</dbReference>
<keyword evidence="6 9" id="KW-0067">ATP-binding</keyword>
<dbReference type="GO" id="GO:0030247">
    <property type="term" value="F:polysaccharide binding"/>
    <property type="evidence" value="ECO:0007669"/>
    <property type="project" value="InterPro"/>
</dbReference>
<dbReference type="SMART" id="SM00637">
    <property type="entry name" value="CBD_II"/>
    <property type="match status" value="1"/>
</dbReference>
<evidence type="ECO:0000256" key="2">
    <source>
        <dbReference type="ARBA" id="ARBA00022527"/>
    </source>
</evidence>
<evidence type="ECO:0000256" key="4">
    <source>
        <dbReference type="ARBA" id="ARBA00022741"/>
    </source>
</evidence>
<keyword evidence="3" id="KW-0808">Transferase</keyword>
<evidence type="ECO:0000256" key="7">
    <source>
        <dbReference type="ARBA" id="ARBA00047899"/>
    </source>
</evidence>
<dbReference type="Pfam" id="PF00069">
    <property type="entry name" value="Pkinase"/>
    <property type="match status" value="1"/>
</dbReference>
<dbReference type="PANTHER" id="PTHR43289">
    <property type="entry name" value="MITOGEN-ACTIVATED PROTEIN KINASE KINASE KINASE 20-RELATED"/>
    <property type="match status" value="1"/>
</dbReference>
<dbReference type="GO" id="GO:0004674">
    <property type="term" value="F:protein serine/threonine kinase activity"/>
    <property type="evidence" value="ECO:0007669"/>
    <property type="project" value="UniProtKB-KW"/>
</dbReference>
<evidence type="ECO:0000313" key="13">
    <source>
        <dbReference type="Proteomes" id="UP000630887"/>
    </source>
</evidence>
<dbReference type="PROSITE" id="PS00107">
    <property type="entry name" value="PROTEIN_KINASE_ATP"/>
    <property type="match status" value="1"/>
</dbReference>
<dbReference type="Gene3D" id="2.60.40.290">
    <property type="match status" value="1"/>
</dbReference>
<comment type="caution">
    <text evidence="12">The sequence shown here is derived from an EMBL/GenBank/DDBJ whole genome shotgun (WGS) entry which is preliminary data.</text>
</comment>
<evidence type="ECO:0000256" key="8">
    <source>
        <dbReference type="ARBA" id="ARBA00048679"/>
    </source>
</evidence>
<keyword evidence="2" id="KW-0723">Serine/threonine-protein kinase</keyword>
<dbReference type="SUPFAM" id="SSF56112">
    <property type="entry name" value="Protein kinase-like (PK-like)"/>
    <property type="match status" value="1"/>
</dbReference>
<dbReference type="GO" id="GO:0004553">
    <property type="term" value="F:hydrolase activity, hydrolyzing O-glycosyl compounds"/>
    <property type="evidence" value="ECO:0007669"/>
    <property type="project" value="InterPro"/>
</dbReference>
<evidence type="ECO:0000313" key="12">
    <source>
        <dbReference type="EMBL" id="GIG08839.1"/>
    </source>
</evidence>
<accession>A0A8J3P9S9</accession>
<sequence length="498" mass="52684">MVLGERYRLVERIGAGGMAVVWRAYDQVLHRTVAVKMLSPRLVAQPDNLRLLRAEALAVAGLSHPRITSVYDYGQQRLDGHEQPYLVMELVDGVTLRQALRDASSGLGWQPAVSVTAQVAAALAAAHERGIVHRDVTPANIMLTTAGVKVLDFGICVLAGFDDGADDELVGTVDYIAPERVTGRTAVTPASDVYSLGMVMYRCLSGHLPWEPTTPTRRLHQHVFSPPDVLPPVPDMPAAIRELCLSCLAKNPADRPTAAELVAGLEEWNVPGPRLAQEADGETHTRLLALPAELTRRDPNPVTGVAGRVAAAVRTMPRRRRAGLSAGALAVTGLVGVLVLNAGPDVADATQTPPPPQACHVSLQIHTAGTGYTASLAVGTTGRRPQRWQLTFTVPDGWRVGGVRPEEVRQDGLRAVVTGRTDLVAGSPAAVALAGTATASSGLPDRFVLDGTTCQSNVDVISSAPPPAVVQSTPEAHRPAAEPEPHGGKPKPSKKPKH</sequence>
<feature type="compositionally biased region" description="Basic and acidic residues" evidence="10">
    <location>
        <begin position="475"/>
        <end position="487"/>
    </location>
</feature>
<dbReference type="GO" id="GO:0005524">
    <property type="term" value="F:ATP binding"/>
    <property type="evidence" value="ECO:0007669"/>
    <property type="project" value="UniProtKB-UniRule"/>
</dbReference>
<dbReference type="AlphaFoldDB" id="A0A8J3P9S9"/>
<proteinExistence type="predicted"/>
<dbReference type="InterPro" id="IPR000719">
    <property type="entry name" value="Prot_kinase_dom"/>
</dbReference>
<reference evidence="12 13" key="1">
    <citation type="submission" date="2021-01" db="EMBL/GenBank/DDBJ databases">
        <title>Whole genome shotgun sequence of Catellatospora coxensis NBRC 107359.</title>
        <authorList>
            <person name="Komaki H."/>
            <person name="Tamura T."/>
        </authorList>
    </citation>
    <scope>NUCLEOTIDE SEQUENCE [LARGE SCALE GENOMIC DNA]</scope>
    <source>
        <strain evidence="12 13">NBRC 107359</strain>
    </source>
</reference>
<name>A0A8J3P9S9_9ACTN</name>
<evidence type="ECO:0000256" key="9">
    <source>
        <dbReference type="PROSITE-ProRule" id="PRU10141"/>
    </source>
</evidence>
<dbReference type="Gene3D" id="1.10.510.10">
    <property type="entry name" value="Transferase(Phosphotransferase) domain 1"/>
    <property type="match status" value="1"/>
</dbReference>
<dbReference type="PROSITE" id="PS00109">
    <property type="entry name" value="PROTEIN_KINASE_TYR"/>
    <property type="match status" value="1"/>
</dbReference>
<comment type="catalytic activity">
    <reaction evidence="7">
        <text>L-threonyl-[protein] + ATP = O-phospho-L-threonyl-[protein] + ADP + H(+)</text>
        <dbReference type="Rhea" id="RHEA:46608"/>
        <dbReference type="Rhea" id="RHEA-COMP:11060"/>
        <dbReference type="Rhea" id="RHEA-COMP:11605"/>
        <dbReference type="ChEBI" id="CHEBI:15378"/>
        <dbReference type="ChEBI" id="CHEBI:30013"/>
        <dbReference type="ChEBI" id="CHEBI:30616"/>
        <dbReference type="ChEBI" id="CHEBI:61977"/>
        <dbReference type="ChEBI" id="CHEBI:456216"/>
        <dbReference type="EC" id="2.7.11.1"/>
    </reaction>
</comment>
<keyword evidence="5" id="KW-0418">Kinase</keyword>
<evidence type="ECO:0000256" key="10">
    <source>
        <dbReference type="SAM" id="MobiDB-lite"/>
    </source>
</evidence>